<dbReference type="EMBL" id="FQYN01000001">
    <property type="protein sequence ID" value="SHI32174.1"/>
    <property type="molecule type" value="Genomic_DNA"/>
</dbReference>
<dbReference type="AlphaFoldDB" id="A0A1M6A6Q0"/>
<dbReference type="RefSeq" id="WP_073104932.1">
    <property type="nucleotide sequence ID" value="NZ_FQYN01000001.1"/>
</dbReference>
<gene>
    <name evidence="2" type="ORF">SAMN02745146_0523</name>
</gene>
<dbReference type="Proteomes" id="UP000184418">
    <property type="component" value="Unassembled WGS sequence"/>
</dbReference>
<reference evidence="2 3" key="1">
    <citation type="submission" date="2016-11" db="EMBL/GenBank/DDBJ databases">
        <authorList>
            <person name="Jaros S."/>
            <person name="Januszkiewicz K."/>
            <person name="Wedrychowicz H."/>
        </authorList>
    </citation>
    <scope>NUCLEOTIDE SEQUENCE [LARGE SCALE GENOMIC DNA]</scope>
    <source>
        <strain evidence="2 3">DSM 21074</strain>
    </source>
</reference>
<evidence type="ECO:0000313" key="2">
    <source>
        <dbReference type="EMBL" id="SHI32174.1"/>
    </source>
</evidence>
<evidence type="ECO:0000313" key="3">
    <source>
        <dbReference type="Proteomes" id="UP000184418"/>
    </source>
</evidence>
<dbReference type="InterPro" id="IPR032272">
    <property type="entry name" value="DUF4834"/>
</dbReference>
<evidence type="ECO:0008006" key="4">
    <source>
        <dbReference type="Google" id="ProtNLM"/>
    </source>
</evidence>
<keyword evidence="3" id="KW-1185">Reference proteome</keyword>
<protein>
    <recommendedName>
        <fullName evidence="4">DUF4834 domain-containing protein</fullName>
    </recommendedName>
</protein>
<name>A0A1M6A6Q0_9BACT</name>
<proteinExistence type="predicted"/>
<evidence type="ECO:0000256" key="1">
    <source>
        <dbReference type="SAM" id="MobiDB-lite"/>
    </source>
</evidence>
<feature type="compositionally biased region" description="Basic and acidic residues" evidence="1">
    <location>
        <begin position="73"/>
        <end position="84"/>
    </location>
</feature>
<feature type="region of interest" description="Disordered" evidence="1">
    <location>
        <begin position="44"/>
        <end position="84"/>
    </location>
</feature>
<sequence length="96" mass="10936">MVKFVLTLLIITFVVRYVLPSVLRFFVGSFVRKQARKYTEQFGGAPFEAPFGPPPPASNGHQPDGQIHVDFIPPKDKPRKPREFKGGDYVEFEEVK</sequence>
<accession>A0A1M6A6Q0</accession>
<dbReference type="OrthoDB" id="840298at2"/>
<dbReference type="Pfam" id="PF16118">
    <property type="entry name" value="DUF4834"/>
    <property type="match status" value="1"/>
</dbReference>
<organism evidence="2 3">
    <name type="scientific">Hymenobacter daecheongensis DSM 21074</name>
    <dbReference type="NCBI Taxonomy" id="1121955"/>
    <lineage>
        <taxon>Bacteria</taxon>
        <taxon>Pseudomonadati</taxon>
        <taxon>Bacteroidota</taxon>
        <taxon>Cytophagia</taxon>
        <taxon>Cytophagales</taxon>
        <taxon>Hymenobacteraceae</taxon>
        <taxon>Hymenobacter</taxon>
    </lineage>
</organism>